<dbReference type="EMBL" id="JBDIVD010000003">
    <property type="protein sequence ID" value="MEN3156569.1"/>
    <property type="molecule type" value="Genomic_DNA"/>
</dbReference>
<evidence type="ECO:0000313" key="3">
    <source>
        <dbReference type="Proteomes" id="UP001418804"/>
    </source>
</evidence>
<comment type="caution">
    <text evidence="2">The sequence shown here is derived from an EMBL/GenBank/DDBJ whole genome shotgun (WGS) entry which is preliminary data.</text>
</comment>
<name>A0ABD5L0K6_PRIAR</name>
<proteinExistence type="predicted"/>
<keyword evidence="1" id="KW-0472">Membrane</keyword>
<dbReference type="AlphaFoldDB" id="A0ABD5L0K6"/>
<sequence>MVLNYLGMLTGFLLALANILNSGFEGFMRWLMVVCGLLIFMCHLKIVLDKKHNRAVNKNENNT</sequence>
<reference evidence="2 3" key="2">
    <citation type="submission" date="2024-05" db="EMBL/GenBank/DDBJ databases">
        <authorList>
            <person name="Zheng X."/>
        </authorList>
    </citation>
    <scope>NUCLEOTIDE SEQUENCE [LARGE SCALE GENOMIC DNA]</scope>
    <source>
        <strain evidence="2 3">C4-10</strain>
    </source>
</reference>
<gene>
    <name evidence="2" type="ORF">ABDD91_27395</name>
</gene>
<evidence type="ECO:0000256" key="1">
    <source>
        <dbReference type="SAM" id="Phobius"/>
    </source>
</evidence>
<reference evidence="2 3" key="1">
    <citation type="submission" date="2024-05" db="EMBL/GenBank/DDBJ databases">
        <title>The mechanism of isolation and screening of efficient mineral weathering bacteria priestia aryabhattai c4-10 with weathered biotite.</title>
        <authorList>
            <person name="Yang S."/>
        </authorList>
    </citation>
    <scope>NUCLEOTIDE SEQUENCE [LARGE SCALE GENOMIC DNA]</scope>
    <source>
        <strain evidence="2 3">C4-10</strain>
    </source>
</reference>
<keyword evidence="1" id="KW-0812">Transmembrane</keyword>
<feature type="transmembrane region" description="Helical" evidence="1">
    <location>
        <begin position="27"/>
        <end position="48"/>
    </location>
</feature>
<keyword evidence="1" id="KW-1133">Transmembrane helix</keyword>
<dbReference type="Proteomes" id="UP001418804">
    <property type="component" value="Unassembled WGS sequence"/>
</dbReference>
<evidence type="ECO:0000313" key="2">
    <source>
        <dbReference type="EMBL" id="MEN3156569.1"/>
    </source>
</evidence>
<protein>
    <submittedName>
        <fullName evidence="2">Uncharacterized protein</fullName>
    </submittedName>
</protein>
<organism evidence="2 3">
    <name type="scientific">Priestia aryabhattai</name>
    <name type="common">Bacillus aryabhattai</name>
    <dbReference type="NCBI Taxonomy" id="412384"/>
    <lineage>
        <taxon>Bacteria</taxon>
        <taxon>Bacillati</taxon>
        <taxon>Bacillota</taxon>
        <taxon>Bacilli</taxon>
        <taxon>Bacillales</taxon>
        <taxon>Bacillaceae</taxon>
        <taxon>Priestia</taxon>
    </lineage>
</organism>
<accession>A0ABD5L0K6</accession>
<dbReference type="RefSeq" id="WP_345936450.1">
    <property type="nucleotide sequence ID" value="NZ_JBDIVD010000003.1"/>
</dbReference>